<sequence>MNIGLSIVTPTALYVKQLAAKKEAPKKQVRIKRKDIAANEVDPELCELGLYIASCRNNGEGVRVPAMCASEWGHVLRTLELKRAFV</sequence>
<organism evidence="1 2">
    <name type="scientific">Yersinia pseudotuberculosis</name>
    <dbReference type="NCBI Taxonomy" id="633"/>
    <lineage>
        <taxon>Bacteria</taxon>
        <taxon>Pseudomonadati</taxon>
        <taxon>Pseudomonadota</taxon>
        <taxon>Gammaproteobacteria</taxon>
        <taxon>Enterobacterales</taxon>
        <taxon>Yersiniaceae</taxon>
        <taxon>Yersinia</taxon>
    </lineage>
</organism>
<protein>
    <submittedName>
        <fullName evidence="1">Uncharacterized protein</fullName>
    </submittedName>
</protein>
<proteinExistence type="predicted"/>
<reference evidence="1 2" key="1">
    <citation type="submission" date="2018-06" db="EMBL/GenBank/DDBJ databases">
        <authorList>
            <consortium name="Pathogen Informatics"/>
            <person name="Doyle S."/>
        </authorList>
    </citation>
    <scope>NUCLEOTIDE SEQUENCE [LARGE SCALE GENOMIC DNA]</scope>
    <source>
        <strain evidence="1 2">NCTC8580</strain>
    </source>
</reference>
<dbReference type="EMBL" id="UHJC01000002">
    <property type="protein sequence ID" value="SUQ39528.1"/>
    <property type="molecule type" value="Genomic_DNA"/>
</dbReference>
<dbReference type="KEGG" id="ypq:DJ40_3135"/>
<name>A0A380SC85_YERPU</name>
<accession>A0A380SC85</accession>
<dbReference type="AlphaFoldDB" id="A0A380SC85"/>
<dbReference type="RefSeq" id="WP_038400893.1">
    <property type="nucleotide sequence ID" value="NZ_AP028971.1"/>
</dbReference>
<dbReference type="Proteomes" id="UP000255087">
    <property type="component" value="Unassembled WGS sequence"/>
</dbReference>
<gene>
    <name evidence="1" type="ORF">NCTC8580_04757</name>
</gene>
<evidence type="ECO:0000313" key="2">
    <source>
        <dbReference type="Proteomes" id="UP000255087"/>
    </source>
</evidence>
<evidence type="ECO:0000313" key="1">
    <source>
        <dbReference type="EMBL" id="SUQ39528.1"/>
    </source>
</evidence>